<accession>A0A9D5D656</accession>
<dbReference type="Pfam" id="PF04782">
    <property type="entry name" value="DUF632"/>
    <property type="match status" value="1"/>
</dbReference>
<feature type="domain" description="DUF630" evidence="3">
    <location>
        <begin position="1"/>
        <end position="59"/>
    </location>
</feature>
<gene>
    <name evidence="4" type="ORF">J5N97_003533</name>
</gene>
<dbReference type="InterPro" id="IPR006868">
    <property type="entry name" value="DUF630"/>
</dbReference>
<evidence type="ECO:0000313" key="4">
    <source>
        <dbReference type="EMBL" id="KAJ0985177.1"/>
    </source>
</evidence>
<dbReference type="PANTHER" id="PTHR21450">
    <property type="entry name" value="PROTEIN ALTERED PHOSPHATE STARVATION RESPONSE 1"/>
    <property type="match status" value="1"/>
</dbReference>
<reference evidence="4" key="2">
    <citation type="journal article" date="2022" name="Hortic Res">
        <title>The genome of Dioscorea zingiberensis sheds light on the biosynthesis, origin and evolution of the medicinally important diosgenin saponins.</title>
        <authorList>
            <person name="Li Y."/>
            <person name="Tan C."/>
            <person name="Li Z."/>
            <person name="Guo J."/>
            <person name="Li S."/>
            <person name="Chen X."/>
            <person name="Wang C."/>
            <person name="Dai X."/>
            <person name="Yang H."/>
            <person name="Song W."/>
            <person name="Hou L."/>
            <person name="Xu J."/>
            <person name="Tong Z."/>
            <person name="Xu A."/>
            <person name="Yuan X."/>
            <person name="Wang W."/>
            <person name="Yang Q."/>
            <person name="Chen L."/>
            <person name="Sun Z."/>
            <person name="Wang K."/>
            <person name="Pan B."/>
            <person name="Chen J."/>
            <person name="Bao Y."/>
            <person name="Liu F."/>
            <person name="Qi X."/>
            <person name="Gang D.R."/>
            <person name="Wen J."/>
            <person name="Li J."/>
        </authorList>
    </citation>
    <scope>NUCLEOTIDE SEQUENCE</scope>
    <source>
        <strain evidence="4">Dzin_1.0</strain>
    </source>
</reference>
<feature type="compositionally biased region" description="Basic and acidic residues" evidence="1">
    <location>
        <begin position="231"/>
        <end position="242"/>
    </location>
</feature>
<proteinExistence type="predicted"/>
<dbReference type="EMBL" id="JAGGNH010000001">
    <property type="protein sequence ID" value="KAJ0985177.1"/>
    <property type="molecule type" value="Genomic_DNA"/>
</dbReference>
<name>A0A9D5D656_9LILI</name>
<comment type="caution">
    <text evidence="4">The sequence shown here is derived from an EMBL/GenBank/DDBJ whole genome shotgun (WGS) entry which is preliminary data.</text>
</comment>
<dbReference type="PANTHER" id="PTHR21450:SF3">
    <property type="entry name" value="DUF630 FAMILY PROTEIN (DUF630 AND DUF632)"/>
    <property type="match status" value="1"/>
</dbReference>
<dbReference type="AlphaFoldDB" id="A0A9D5D656"/>
<dbReference type="Pfam" id="PF04783">
    <property type="entry name" value="DUF630"/>
    <property type="match status" value="1"/>
</dbReference>
<evidence type="ECO:0000313" key="5">
    <source>
        <dbReference type="Proteomes" id="UP001085076"/>
    </source>
</evidence>
<sequence>MGCSASRLEDEEAVQLCKDRRNFIKQAVDQRIRFAIGHIAYIDCLRRVSLALRNYVDGDERHDFFLDSYTTPPFTPVKRLSREISGIPLQSISPSLNQHEKSTVHVMRYLRSSGNQSVSVEEWPPQSPETVRIDSYYPVDHYGIDSFFTTQASPMHSSSQYNNRPSYPPPSPQNSQWDYFWNPFSSLDSYGYPSRYSLDHIISDDDVAGLRQVREEEGIPELEEDVDEESREPQAEVRDERTKVDIKPTQVAVETQEPSEKIKTERKHEVKEFTSQGTGSVEVSEPRNAVDLEVSNEQQVVESDGEAGEQTPGFTVFMNRRPTSMLEVMRDIESQFARICDSAHEISVMLEASRAQYSSTSTDHGVRMLNPVALFRSASSRSSSSRFLQVATTARDDGYESSSDYSEESCMMISGSHQSTLERLYAWEKKLYEEVKCGERIRIAYEKKCIQLRNQDVNGDEPAAVDRTRATIRDLHTRLKVSMHTVESVSRRIEKLRDEELHPQLLELIQGLARMWRLMADCHVIQKNAIEAAKTFLSSSASAAPKPFDPTMAVPARPSRAAAALESELRAWRSTLESWIHAQRSYARALAAWIRRCAGRPPPSSSPPPATTPAPPAYGLCVRWSRLLDSLSEAQVIDGLDFFAAGMASVSGGGGEEAAAMTVDIAGRVLWAGMSVAVGSLAEFASGSAEGYDALIKRCLDGSRDDDAEVAGPS</sequence>
<feature type="compositionally biased region" description="Acidic residues" evidence="1">
    <location>
        <begin position="218"/>
        <end position="230"/>
    </location>
</feature>
<evidence type="ECO:0000256" key="1">
    <source>
        <dbReference type="SAM" id="MobiDB-lite"/>
    </source>
</evidence>
<dbReference type="InterPro" id="IPR006867">
    <property type="entry name" value="DUF632"/>
</dbReference>
<feature type="domain" description="DUF632" evidence="2">
    <location>
        <begin position="325"/>
        <end position="647"/>
    </location>
</feature>
<evidence type="ECO:0000259" key="2">
    <source>
        <dbReference type="Pfam" id="PF04782"/>
    </source>
</evidence>
<organism evidence="4 5">
    <name type="scientific">Dioscorea zingiberensis</name>
    <dbReference type="NCBI Taxonomy" id="325984"/>
    <lineage>
        <taxon>Eukaryota</taxon>
        <taxon>Viridiplantae</taxon>
        <taxon>Streptophyta</taxon>
        <taxon>Embryophyta</taxon>
        <taxon>Tracheophyta</taxon>
        <taxon>Spermatophyta</taxon>
        <taxon>Magnoliopsida</taxon>
        <taxon>Liliopsida</taxon>
        <taxon>Dioscoreales</taxon>
        <taxon>Dioscoreaceae</taxon>
        <taxon>Dioscorea</taxon>
    </lineage>
</organism>
<keyword evidence="5" id="KW-1185">Reference proteome</keyword>
<protein>
    <submittedName>
        <fullName evidence="4">Uncharacterized protein</fullName>
    </submittedName>
</protein>
<dbReference type="OrthoDB" id="663995at2759"/>
<feature type="region of interest" description="Disordered" evidence="1">
    <location>
        <begin position="216"/>
        <end position="242"/>
    </location>
</feature>
<feature type="region of interest" description="Disordered" evidence="1">
    <location>
        <begin position="265"/>
        <end position="284"/>
    </location>
</feature>
<reference evidence="4" key="1">
    <citation type="submission" date="2021-03" db="EMBL/GenBank/DDBJ databases">
        <authorList>
            <person name="Li Z."/>
            <person name="Yang C."/>
        </authorList>
    </citation>
    <scope>NUCLEOTIDE SEQUENCE</scope>
    <source>
        <strain evidence="4">Dzin_1.0</strain>
        <tissue evidence="4">Leaf</tissue>
    </source>
</reference>
<evidence type="ECO:0000259" key="3">
    <source>
        <dbReference type="Pfam" id="PF04783"/>
    </source>
</evidence>
<dbReference type="Proteomes" id="UP001085076">
    <property type="component" value="Miscellaneous, Linkage group lg01"/>
</dbReference>